<dbReference type="InterPro" id="IPR036396">
    <property type="entry name" value="Cyt_P450_sf"/>
</dbReference>
<evidence type="ECO:0000256" key="8">
    <source>
        <dbReference type="ARBA" id="ARBA00023180"/>
    </source>
</evidence>
<dbReference type="GO" id="GO:0020037">
    <property type="term" value="F:heme binding"/>
    <property type="evidence" value="ECO:0007669"/>
    <property type="project" value="InterPro"/>
</dbReference>
<sequence>MDTPTLSYFICAIITFYYIAFQIVKLGFNVIMTSKKTKKRRLPLPPGPKPLPIIGNVFELGPKPHRSFASLAKVHGPLMSLRLGSVTTIIVSSSDVAKEMFLKNDQPLSSTRTIPNSVTAGDHHKLTMSWLPVSPKWRSFRKITTFHLLSPQRLDACSGLRQAKVQQLYEYVLECSRTGQAVDIGKAAFTTSLNLLSKLFFSLELANHTSGKSQEFKELIWNIMEDIGKPNYADYFPCLKYFDPSGIRRRLAFNFEKLIEVFQVIIRQRLSLSSSGTNDHNNDVLDVLLDLYQQKELSMEEINHLLVDIFDAGTDTTSSTFEWAMAELIKNPRMMETAQAEIKLILGKDLHIQESDIPKLPYLRAIIKETLRLHPPTVFLLPRKADADVELYGYTVPKNAQILVNLWALGRDPKVWENPDVFSPERFLGCDIDVKGRNFGLLPFGAGRRICPGMNLAYRMLTLMLATLLQSFDWKLPNEMNPQNLDMDEKFGIALQKTKPLQIIPLSKD</sequence>
<accession>A0A7C9D8T5</accession>
<keyword evidence="8" id="KW-0325">Glycoprotein</keyword>
<dbReference type="EMBL" id="GISG01102874">
    <property type="protein sequence ID" value="MBA4637100.1"/>
    <property type="molecule type" value="Transcribed_RNA"/>
</dbReference>
<keyword evidence="5 9" id="KW-0479">Metal-binding</keyword>
<evidence type="ECO:0000256" key="4">
    <source>
        <dbReference type="ARBA" id="ARBA00022589"/>
    </source>
</evidence>
<comment type="pathway">
    <text evidence="1">Alkaloid biosynthesis.</text>
</comment>
<keyword evidence="10" id="KW-0503">Monooxygenase</keyword>
<keyword evidence="11" id="KW-1133">Transmembrane helix</keyword>
<dbReference type="AlphaFoldDB" id="A0A7C9D8T5"/>
<reference evidence="12" key="1">
    <citation type="journal article" date="2013" name="J. Plant Res.">
        <title>Effect of fungi and light on seed germination of three Opuntia species from semiarid lands of central Mexico.</title>
        <authorList>
            <person name="Delgado-Sanchez P."/>
            <person name="Jimenez-Bremont J.F."/>
            <person name="Guerrero-Gonzalez Mde L."/>
            <person name="Flores J."/>
        </authorList>
    </citation>
    <scope>NUCLEOTIDE SEQUENCE</scope>
    <source>
        <tissue evidence="12">Cladode</tissue>
    </source>
</reference>
<dbReference type="InterPro" id="IPR002401">
    <property type="entry name" value="Cyt_P450_E_grp-I"/>
</dbReference>
<evidence type="ECO:0000256" key="5">
    <source>
        <dbReference type="ARBA" id="ARBA00022723"/>
    </source>
</evidence>
<dbReference type="FunFam" id="1.10.630.10:FF:000007">
    <property type="entry name" value="Cytochrome P450 76C4"/>
    <property type="match status" value="1"/>
</dbReference>
<keyword evidence="7 9" id="KW-0408">Iron</keyword>
<reference evidence="12" key="2">
    <citation type="submission" date="2020-07" db="EMBL/GenBank/DDBJ databases">
        <authorList>
            <person name="Vera ALvarez R."/>
            <person name="Arias-Moreno D.M."/>
            <person name="Jimenez-Jacinto V."/>
            <person name="Jimenez-Bremont J.F."/>
            <person name="Swaminathan K."/>
            <person name="Moose S.P."/>
            <person name="Guerrero-Gonzalez M.L."/>
            <person name="Marino-Ramirez L."/>
            <person name="Landsman D."/>
            <person name="Rodriguez-Kessler M."/>
            <person name="Delgado-Sanchez P."/>
        </authorList>
    </citation>
    <scope>NUCLEOTIDE SEQUENCE</scope>
    <source>
        <tissue evidence="12">Cladode</tissue>
    </source>
</reference>
<keyword evidence="9 10" id="KW-0349">Heme</keyword>
<dbReference type="InterPro" id="IPR017972">
    <property type="entry name" value="Cyt_P450_CS"/>
</dbReference>
<dbReference type="PROSITE" id="PS00086">
    <property type="entry name" value="CYTOCHROME_P450"/>
    <property type="match status" value="1"/>
</dbReference>
<dbReference type="Gene3D" id="1.10.630.10">
    <property type="entry name" value="Cytochrome P450"/>
    <property type="match status" value="1"/>
</dbReference>
<keyword evidence="11" id="KW-0472">Membrane</keyword>
<dbReference type="PANTHER" id="PTHR47950:SF12">
    <property type="entry name" value="CYTOCHROME P450 76AD1-LIKE"/>
    <property type="match status" value="1"/>
</dbReference>
<keyword evidence="4" id="KW-0017">Alkaloid metabolism</keyword>
<proteinExistence type="inferred from homology"/>
<name>A0A7C9D8T5_OPUST</name>
<protein>
    <recommendedName>
        <fullName evidence="13">Geraniol 8-hydroxylase</fullName>
    </recommendedName>
</protein>
<comment type="cofactor">
    <cofactor evidence="9">
        <name>heme</name>
        <dbReference type="ChEBI" id="CHEBI:30413"/>
    </cofactor>
</comment>
<evidence type="ECO:0000256" key="6">
    <source>
        <dbReference type="ARBA" id="ARBA00023002"/>
    </source>
</evidence>
<dbReference type="GO" id="GO:0004497">
    <property type="term" value="F:monooxygenase activity"/>
    <property type="evidence" value="ECO:0007669"/>
    <property type="project" value="UniProtKB-KW"/>
</dbReference>
<dbReference type="SUPFAM" id="SSF48264">
    <property type="entry name" value="Cytochrome P450"/>
    <property type="match status" value="1"/>
</dbReference>
<feature type="transmembrane region" description="Helical" evidence="11">
    <location>
        <begin position="6"/>
        <end position="31"/>
    </location>
</feature>
<organism evidence="12">
    <name type="scientific">Opuntia streptacantha</name>
    <name type="common">Prickly pear cactus</name>
    <name type="synonym">Opuntia cardona</name>
    <dbReference type="NCBI Taxonomy" id="393608"/>
    <lineage>
        <taxon>Eukaryota</taxon>
        <taxon>Viridiplantae</taxon>
        <taxon>Streptophyta</taxon>
        <taxon>Embryophyta</taxon>
        <taxon>Tracheophyta</taxon>
        <taxon>Spermatophyta</taxon>
        <taxon>Magnoliopsida</taxon>
        <taxon>eudicotyledons</taxon>
        <taxon>Gunneridae</taxon>
        <taxon>Pentapetalae</taxon>
        <taxon>Caryophyllales</taxon>
        <taxon>Cactineae</taxon>
        <taxon>Cactaceae</taxon>
        <taxon>Opuntioideae</taxon>
        <taxon>Opuntia</taxon>
    </lineage>
</organism>
<dbReference type="GO" id="GO:0009820">
    <property type="term" value="P:alkaloid metabolic process"/>
    <property type="evidence" value="ECO:0007669"/>
    <property type="project" value="UniProtKB-KW"/>
</dbReference>
<comment type="pathway">
    <text evidence="2">Aromatic compound metabolism.</text>
</comment>
<feature type="binding site" description="axial binding residue" evidence="9">
    <location>
        <position position="451"/>
    </location>
    <ligand>
        <name>heme</name>
        <dbReference type="ChEBI" id="CHEBI:30413"/>
    </ligand>
    <ligandPart>
        <name>Fe</name>
        <dbReference type="ChEBI" id="CHEBI:18248"/>
    </ligandPart>
</feature>
<evidence type="ECO:0000256" key="7">
    <source>
        <dbReference type="ARBA" id="ARBA00023004"/>
    </source>
</evidence>
<evidence type="ECO:0000256" key="2">
    <source>
        <dbReference type="ARBA" id="ARBA00005211"/>
    </source>
</evidence>
<dbReference type="PRINTS" id="PR00385">
    <property type="entry name" value="P450"/>
</dbReference>
<evidence type="ECO:0000256" key="11">
    <source>
        <dbReference type="SAM" id="Phobius"/>
    </source>
</evidence>
<evidence type="ECO:0000313" key="12">
    <source>
        <dbReference type="EMBL" id="MBA4637100.1"/>
    </source>
</evidence>
<dbReference type="PRINTS" id="PR00463">
    <property type="entry name" value="EP450I"/>
</dbReference>
<dbReference type="GO" id="GO:0016705">
    <property type="term" value="F:oxidoreductase activity, acting on paired donors, with incorporation or reduction of molecular oxygen"/>
    <property type="evidence" value="ECO:0007669"/>
    <property type="project" value="InterPro"/>
</dbReference>
<evidence type="ECO:0000256" key="3">
    <source>
        <dbReference type="ARBA" id="ARBA00010617"/>
    </source>
</evidence>
<evidence type="ECO:0000256" key="1">
    <source>
        <dbReference type="ARBA" id="ARBA00004913"/>
    </source>
</evidence>
<dbReference type="InterPro" id="IPR001128">
    <property type="entry name" value="Cyt_P450"/>
</dbReference>
<dbReference type="CDD" id="cd11073">
    <property type="entry name" value="CYP76-like"/>
    <property type="match status" value="1"/>
</dbReference>
<evidence type="ECO:0008006" key="13">
    <source>
        <dbReference type="Google" id="ProtNLM"/>
    </source>
</evidence>
<dbReference type="PANTHER" id="PTHR47950">
    <property type="entry name" value="CYTOCHROME P450, FAMILY 76, SUBFAMILY C, POLYPEPTIDE 5-RELATED"/>
    <property type="match status" value="1"/>
</dbReference>
<dbReference type="Pfam" id="PF00067">
    <property type="entry name" value="p450"/>
    <property type="match status" value="1"/>
</dbReference>
<evidence type="ECO:0000256" key="9">
    <source>
        <dbReference type="PIRSR" id="PIRSR602401-1"/>
    </source>
</evidence>
<evidence type="ECO:0000256" key="10">
    <source>
        <dbReference type="RuleBase" id="RU000461"/>
    </source>
</evidence>
<dbReference type="GO" id="GO:0005506">
    <property type="term" value="F:iron ion binding"/>
    <property type="evidence" value="ECO:0007669"/>
    <property type="project" value="InterPro"/>
</dbReference>
<keyword evidence="6 10" id="KW-0560">Oxidoreductase</keyword>
<comment type="similarity">
    <text evidence="3 10">Belongs to the cytochrome P450 family.</text>
</comment>
<keyword evidence="11" id="KW-0812">Transmembrane</keyword>